<comment type="caution">
    <text evidence="3">The sequence shown here is derived from an EMBL/GenBank/DDBJ whole genome shotgun (WGS) entry which is preliminary data.</text>
</comment>
<dbReference type="SUPFAM" id="SSF51735">
    <property type="entry name" value="NAD(P)-binding Rossmann-fold domains"/>
    <property type="match status" value="1"/>
</dbReference>
<dbReference type="GeneID" id="38775404"/>
<organism evidence="3 4">
    <name type="scientific">Sparassis crispa</name>
    <dbReference type="NCBI Taxonomy" id="139825"/>
    <lineage>
        <taxon>Eukaryota</taxon>
        <taxon>Fungi</taxon>
        <taxon>Dikarya</taxon>
        <taxon>Basidiomycota</taxon>
        <taxon>Agaricomycotina</taxon>
        <taxon>Agaricomycetes</taxon>
        <taxon>Polyporales</taxon>
        <taxon>Sparassidaceae</taxon>
        <taxon>Sparassis</taxon>
    </lineage>
</organism>
<dbReference type="PANTHER" id="PTHR43355">
    <property type="entry name" value="FLAVIN REDUCTASE (NADPH)"/>
    <property type="match status" value="1"/>
</dbReference>
<evidence type="ECO:0000256" key="1">
    <source>
        <dbReference type="ARBA" id="ARBA00038376"/>
    </source>
</evidence>
<feature type="domain" description="NAD(P)-binding" evidence="2">
    <location>
        <begin position="7"/>
        <end position="200"/>
    </location>
</feature>
<dbReference type="InParanoid" id="A0A401G8K1"/>
<keyword evidence="4" id="KW-1185">Reference proteome</keyword>
<dbReference type="OrthoDB" id="10254221at2759"/>
<dbReference type="InterPro" id="IPR051606">
    <property type="entry name" value="Polyketide_Oxido-like"/>
</dbReference>
<dbReference type="Proteomes" id="UP000287166">
    <property type="component" value="Unassembled WGS sequence"/>
</dbReference>
<dbReference type="AlphaFoldDB" id="A0A401G8K1"/>
<accession>A0A401G8K1</accession>
<dbReference type="STRING" id="139825.A0A401G8K1"/>
<dbReference type="Pfam" id="PF13460">
    <property type="entry name" value="NAD_binding_10"/>
    <property type="match status" value="1"/>
</dbReference>
<dbReference type="Gene3D" id="3.40.50.720">
    <property type="entry name" value="NAD(P)-binding Rossmann-like Domain"/>
    <property type="match status" value="1"/>
</dbReference>
<dbReference type="PANTHER" id="PTHR43355:SF2">
    <property type="entry name" value="FLAVIN REDUCTASE (NADPH)"/>
    <property type="match status" value="1"/>
</dbReference>
<name>A0A401G8K1_9APHY</name>
<evidence type="ECO:0000313" key="4">
    <source>
        <dbReference type="Proteomes" id="UP000287166"/>
    </source>
</evidence>
<protein>
    <recommendedName>
        <fullName evidence="2">NAD(P)-binding domain-containing protein</fullName>
    </recommendedName>
</protein>
<sequence length="216" mass="23005">MRLLILGGTGLCGHLLIRDALTASHTVVVYARSPEKLSNDFATNPAVTVIKGDLTDVDGLSKAIEGVDAVVSALGPDKGHPSGTPLAHAYATIIPLMKKYGVKRLIALGTASIRDEHDKFSLSYSAMIIMVSTFARSAYKDIIAIGDTIRTQGDDLTWTIVRVGILTNDEKKDVVAGYVGDGKTRAHLARAAFADFVIGEVEKNEWCGQAPLISSP</sequence>
<reference evidence="3 4" key="1">
    <citation type="journal article" date="2018" name="Sci. Rep.">
        <title>Genome sequence of the cauliflower mushroom Sparassis crispa (Hanabiratake) and its association with beneficial usage.</title>
        <authorList>
            <person name="Kiyama R."/>
            <person name="Furutani Y."/>
            <person name="Kawaguchi K."/>
            <person name="Nakanishi T."/>
        </authorList>
    </citation>
    <scope>NUCLEOTIDE SEQUENCE [LARGE SCALE GENOMIC DNA]</scope>
</reference>
<evidence type="ECO:0000259" key="2">
    <source>
        <dbReference type="Pfam" id="PF13460"/>
    </source>
</evidence>
<proteinExistence type="inferred from homology"/>
<dbReference type="RefSeq" id="XP_027609400.1">
    <property type="nucleotide sequence ID" value="XM_027753599.1"/>
</dbReference>
<dbReference type="EMBL" id="BFAD01000001">
    <property type="protein sequence ID" value="GBE78487.1"/>
    <property type="molecule type" value="Genomic_DNA"/>
</dbReference>
<dbReference type="InterPro" id="IPR016040">
    <property type="entry name" value="NAD(P)-bd_dom"/>
</dbReference>
<dbReference type="GO" id="GO:0016646">
    <property type="term" value="F:oxidoreductase activity, acting on the CH-NH group of donors, NAD or NADP as acceptor"/>
    <property type="evidence" value="ECO:0007669"/>
    <property type="project" value="TreeGrafter"/>
</dbReference>
<evidence type="ECO:0000313" key="3">
    <source>
        <dbReference type="EMBL" id="GBE78487.1"/>
    </source>
</evidence>
<gene>
    <name evidence="3" type="ORF">SCP_0113760</name>
</gene>
<dbReference type="InterPro" id="IPR036291">
    <property type="entry name" value="NAD(P)-bd_dom_sf"/>
</dbReference>
<comment type="similarity">
    <text evidence="1">Belongs to the avfA family.</text>
</comment>